<dbReference type="Proteomes" id="UP000006757">
    <property type="component" value="Unassembled WGS sequence"/>
</dbReference>
<evidence type="ECO:0000313" key="1">
    <source>
        <dbReference type="EMBL" id="EKC97993.1"/>
    </source>
</evidence>
<dbReference type="AlphaFoldDB" id="K1W8L9"/>
<accession>K1W8L9</accession>
<gene>
    <name evidence="1" type="ORF">A1Q2_07790</name>
</gene>
<protein>
    <submittedName>
        <fullName evidence="1">Uncharacterized protein</fullName>
    </submittedName>
</protein>
<dbReference type="EMBL" id="AMBO01000400">
    <property type="protein sequence ID" value="EKC97993.1"/>
    <property type="molecule type" value="Genomic_DNA"/>
</dbReference>
<comment type="caution">
    <text evidence="1">The sequence shown here is derived from an EMBL/GenBank/DDBJ whole genome shotgun (WGS) entry which is preliminary data.</text>
</comment>
<organism evidence="1 2">
    <name type="scientific">Trichosporon asahii var. asahii (strain CBS 8904)</name>
    <name type="common">Yeast</name>
    <dbReference type="NCBI Taxonomy" id="1220162"/>
    <lineage>
        <taxon>Eukaryota</taxon>
        <taxon>Fungi</taxon>
        <taxon>Dikarya</taxon>
        <taxon>Basidiomycota</taxon>
        <taxon>Agaricomycotina</taxon>
        <taxon>Tremellomycetes</taxon>
        <taxon>Trichosporonales</taxon>
        <taxon>Trichosporonaceae</taxon>
        <taxon>Trichosporon</taxon>
    </lineage>
</organism>
<sequence>MTSIVLPNMPNTSLTPEVYTAAATRGPRRPVSRLKPIEAEIAYTWLAPVLRQWRGMKHSTDTPNPEQQQSGVWCSGASVVLARFPEFLELNAIEDQAARRTCHQVAFCMMTD</sequence>
<dbReference type="InParanoid" id="K1W8L9"/>
<keyword evidence="2" id="KW-1185">Reference proteome</keyword>
<proteinExistence type="predicted"/>
<dbReference type="HOGENOM" id="CLU_2238502_0_0_1"/>
<name>K1W8L9_TRIAC</name>
<evidence type="ECO:0000313" key="2">
    <source>
        <dbReference type="Proteomes" id="UP000006757"/>
    </source>
</evidence>
<reference evidence="1 2" key="1">
    <citation type="journal article" date="2012" name="Eukaryot. Cell">
        <title>Genome sequence of the Trichosporon asahii environmental strain CBS 8904.</title>
        <authorList>
            <person name="Yang R.Y."/>
            <person name="Li H.T."/>
            <person name="Zhu H."/>
            <person name="Zhou G.P."/>
            <person name="Wang M."/>
            <person name="Wang L."/>
        </authorList>
    </citation>
    <scope>NUCLEOTIDE SEQUENCE [LARGE SCALE GENOMIC DNA]</scope>
    <source>
        <strain evidence="1 2">CBS 8904</strain>
    </source>
</reference>